<evidence type="ECO:0000256" key="5">
    <source>
        <dbReference type="ARBA" id="ARBA00023065"/>
    </source>
</evidence>
<evidence type="ECO:0000256" key="2">
    <source>
        <dbReference type="ARBA" id="ARBA00022448"/>
    </source>
</evidence>
<dbReference type="GO" id="GO:0030322">
    <property type="term" value="P:stabilization of membrane potential"/>
    <property type="evidence" value="ECO:0007669"/>
    <property type="project" value="TreeGrafter"/>
</dbReference>
<dbReference type="GO" id="GO:0015271">
    <property type="term" value="F:outward rectifier potassium channel activity"/>
    <property type="evidence" value="ECO:0007669"/>
    <property type="project" value="TreeGrafter"/>
</dbReference>
<evidence type="ECO:0000256" key="8">
    <source>
        <dbReference type="RuleBase" id="RU003857"/>
    </source>
</evidence>
<comment type="similarity">
    <text evidence="8">Belongs to the two pore domain potassium channel (TC 1.A.1.8) family.</text>
</comment>
<feature type="transmembrane region" description="Helical" evidence="10">
    <location>
        <begin position="663"/>
        <end position="683"/>
    </location>
</feature>
<dbReference type="Proteomes" id="UP000192578">
    <property type="component" value="Unassembled WGS sequence"/>
</dbReference>
<reference evidence="13" key="1">
    <citation type="submission" date="2017-01" db="EMBL/GenBank/DDBJ databases">
        <title>Comparative genomics of anhydrobiosis in the tardigrade Hypsibius dujardini.</title>
        <authorList>
            <person name="Yoshida Y."/>
            <person name="Koutsovoulos G."/>
            <person name="Laetsch D."/>
            <person name="Stevens L."/>
            <person name="Kumar S."/>
            <person name="Horikawa D."/>
            <person name="Ishino K."/>
            <person name="Komine S."/>
            <person name="Tomita M."/>
            <person name="Blaxter M."/>
            <person name="Arakawa K."/>
        </authorList>
    </citation>
    <scope>NUCLEOTIDE SEQUENCE [LARGE SCALE GENOMIC DNA]</scope>
    <source>
        <strain evidence="13">Z151</strain>
    </source>
</reference>
<feature type="transmembrane region" description="Helical" evidence="10">
    <location>
        <begin position="421"/>
        <end position="441"/>
    </location>
</feature>
<dbReference type="AlphaFoldDB" id="A0A1W0WXJ7"/>
<keyword evidence="13" id="KW-1185">Reference proteome</keyword>
<evidence type="ECO:0000313" key="12">
    <source>
        <dbReference type="EMBL" id="OQV19872.1"/>
    </source>
</evidence>
<feature type="transmembrane region" description="Helical" evidence="10">
    <location>
        <begin position="594"/>
        <end position="616"/>
    </location>
</feature>
<keyword evidence="5 8" id="KW-0406">Ion transport</keyword>
<dbReference type="InterPro" id="IPR003280">
    <property type="entry name" value="2pore_dom_K_chnl"/>
</dbReference>
<feature type="transmembrane region" description="Helical" evidence="10">
    <location>
        <begin position="76"/>
        <end position="104"/>
    </location>
</feature>
<evidence type="ECO:0000259" key="11">
    <source>
        <dbReference type="Pfam" id="PF07885"/>
    </source>
</evidence>
<comment type="subcellular location">
    <subcellularLocation>
        <location evidence="1">Membrane</location>
        <topology evidence="1">Multi-pass membrane protein</topology>
    </subcellularLocation>
</comment>
<feature type="domain" description="Potassium channel" evidence="11">
    <location>
        <begin position="429"/>
        <end position="472"/>
    </location>
</feature>
<dbReference type="Gene3D" id="1.10.287.70">
    <property type="match status" value="1"/>
</dbReference>
<dbReference type="OrthoDB" id="297496at2759"/>
<evidence type="ECO:0000256" key="6">
    <source>
        <dbReference type="ARBA" id="ARBA00023136"/>
    </source>
</evidence>
<comment type="caution">
    <text evidence="12">The sequence shown here is derived from an EMBL/GenBank/DDBJ whole genome shotgun (WGS) entry which is preliminary data.</text>
</comment>
<keyword evidence="6 10" id="KW-0472">Membrane</keyword>
<evidence type="ECO:0000256" key="3">
    <source>
        <dbReference type="ARBA" id="ARBA00022692"/>
    </source>
</evidence>
<feature type="transmembrane region" description="Helical" evidence="10">
    <location>
        <begin position="538"/>
        <end position="560"/>
    </location>
</feature>
<dbReference type="Pfam" id="PF07885">
    <property type="entry name" value="Ion_trans_2"/>
    <property type="match status" value="2"/>
</dbReference>
<dbReference type="SUPFAM" id="SSF81324">
    <property type="entry name" value="Voltage-gated potassium channels"/>
    <property type="match status" value="2"/>
</dbReference>
<dbReference type="EMBL" id="MTYJ01000035">
    <property type="protein sequence ID" value="OQV19872.1"/>
    <property type="molecule type" value="Genomic_DNA"/>
</dbReference>
<dbReference type="PRINTS" id="PR01333">
    <property type="entry name" value="2POREKCHANEL"/>
</dbReference>
<feature type="transmembrane region" description="Helical" evidence="10">
    <location>
        <begin position="219"/>
        <end position="237"/>
    </location>
</feature>
<organism evidence="12 13">
    <name type="scientific">Hypsibius exemplaris</name>
    <name type="common">Freshwater tardigrade</name>
    <dbReference type="NCBI Taxonomy" id="2072580"/>
    <lineage>
        <taxon>Eukaryota</taxon>
        <taxon>Metazoa</taxon>
        <taxon>Ecdysozoa</taxon>
        <taxon>Tardigrada</taxon>
        <taxon>Eutardigrada</taxon>
        <taxon>Parachela</taxon>
        <taxon>Hypsibioidea</taxon>
        <taxon>Hypsibiidae</taxon>
        <taxon>Hypsibius</taxon>
    </lineage>
</organism>
<dbReference type="GO" id="GO:0022841">
    <property type="term" value="F:potassium ion leak channel activity"/>
    <property type="evidence" value="ECO:0007669"/>
    <property type="project" value="TreeGrafter"/>
</dbReference>
<feature type="region of interest" description="Disordered" evidence="9">
    <location>
        <begin position="311"/>
        <end position="334"/>
    </location>
</feature>
<protein>
    <recommendedName>
        <fullName evidence="11">Potassium channel domain-containing protein</fullName>
    </recommendedName>
</protein>
<dbReference type="PANTHER" id="PTHR11003">
    <property type="entry name" value="POTASSIUM CHANNEL, SUBFAMILY K"/>
    <property type="match status" value="1"/>
</dbReference>
<evidence type="ECO:0000256" key="9">
    <source>
        <dbReference type="SAM" id="MobiDB-lite"/>
    </source>
</evidence>
<feature type="transmembrane region" description="Helical" evidence="10">
    <location>
        <begin position="249"/>
        <end position="266"/>
    </location>
</feature>
<keyword evidence="2 8" id="KW-0813">Transport</keyword>
<evidence type="ECO:0000256" key="1">
    <source>
        <dbReference type="ARBA" id="ARBA00004141"/>
    </source>
</evidence>
<evidence type="ECO:0000256" key="4">
    <source>
        <dbReference type="ARBA" id="ARBA00022989"/>
    </source>
</evidence>
<feature type="domain" description="Potassium channel" evidence="11">
    <location>
        <begin position="217"/>
        <end position="274"/>
    </location>
</feature>
<sequence length="822" mass="89965">MAYRNEGVLAGIDDDGYNTLKSAPVVPSRSSSLGRNSQDVGHTAVPQMQPQTRAPVGQQVVEQPPPSKRKIYAKKFFTFLFSHIGLTILVFAYTIAGAYLFIWIEDGRWLDDKLAELDVRRPAILEEPDYTQFAATSVTVWRASWMDDKVLRFWNGTHQINEVYPDDWTKERVEQIHLWEVQLNTFIINSVARIAAEIAANKTAREMEKTADVLNAPNWSFPSAFLYALSIITTIGYGHVAPYTNLGKIITICYAIVGIPILLAFLANIGNLLARCFRIIFEQLVLMKGCRKVYRRRAESIAASASASTANSPMPVRAAKGSISSAGSQPAPLSPYTKHASLVTTDSPALAKKPPAAMPRSPVQPRPQQYRDFKPTIVVQDGDKPPEVRSTSLADSTDQRYGYTADQLEILHDAEKAEKTVPVLMCVIIMGVYLFGGAVLFSVWEGWNYLEGLYFCFITLSTIGLGDMIPGKSLLNLAGGKGQLIACSSQRAKVIQSSSESDVVLTASGVYCRSQPSSFFTVGVAFSNLGKLGADNQLFGGIYTTVGVLSCIAGIFLVIASSRLLLQDGDKPPEVRSTSLADSTDNDNQLFGGIYTTVGVLFCIAGIFLVIGFGTYHLDDIIAGHHTFLTLHESCTFTTMEMKMFAQVTSREMDRRTASQHSIYIIGFNFVASVVVLTAGVVFSNMGKLSPDNRLFGGIYTTVGVLFCIAGIFLVLGFGTNKELYIKIWFGVVGIIIGFHLFHLGTAIYWLGQNGQLENPDWNAALYYGAIFAFGFSSLLVQGACMGIVARYRSLMVIMQVFEPEADDISKKTSISCVEAGL</sequence>
<name>A0A1W0WXJ7_HYPEX</name>
<feature type="compositionally biased region" description="Polar residues" evidence="9">
    <location>
        <begin position="28"/>
        <end position="52"/>
    </location>
</feature>
<feature type="region of interest" description="Disordered" evidence="9">
    <location>
        <begin position="25"/>
        <end position="58"/>
    </location>
</feature>
<keyword evidence="4 10" id="KW-1133">Transmembrane helix</keyword>
<feature type="transmembrane region" description="Helical" evidence="10">
    <location>
        <begin position="764"/>
        <end position="790"/>
    </location>
</feature>
<dbReference type="InterPro" id="IPR013099">
    <property type="entry name" value="K_chnl_dom"/>
</dbReference>
<feature type="transmembrane region" description="Helical" evidence="10">
    <location>
        <begin position="695"/>
        <end position="716"/>
    </location>
</feature>
<feature type="transmembrane region" description="Helical" evidence="10">
    <location>
        <begin position="447"/>
        <end position="466"/>
    </location>
</feature>
<dbReference type="PANTHER" id="PTHR11003:SF352">
    <property type="entry name" value="BCDNA.GH04802-RELATED"/>
    <property type="match status" value="1"/>
</dbReference>
<dbReference type="GO" id="GO:0005886">
    <property type="term" value="C:plasma membrane"/>
    <property type="evidence" value="ECO:0007669"/>
    <property type="project" value="TreeGrafter"/>
</dbReference>
<feature type="transmembrane region" description="Helical" evidence="10">
    <location>
        <begin position="728"/>
        <end position="752"/>
    </location>
</feature>
<accession>A0A1W0WXJ7</accession>
<gene>
    <name evidence="12" type="ORF">BV898_06141</name>
</gene>
<proteinExistence type="inferred from homology"/>
<keyword evidence="3 8" id="KW-0812">Transmembrane</keyword>
<evidence type="ECO:0000256" key="7">
    <source>
        <dbReference type="ARBA" id="ARBA00023303"/>
    </source>
</evidence>
<keyword evidence="7 8" id="KW-0407">Ion channel</keyword>
<evidence type="ECO:0000256" key="10">
    <source>
        <dbReference type="SAM" id="Phobius"/>
    </source>
</evidence>
<evidence type="ECO:0000313" key="13">
    <source>
        <dbReference type="Proteomes" id="UP000192578"/>
    </source>
</evidence>